<dbReference type="PANTHER" id="PTHR24394:SF29">
    <property type="entry name" value="MYONEURIN"/>
    <property type="match status" value="1"/>
</dbReference>
<dbReference type="SMART" id="SM00355">
    <property type="entry name" value="ZnF_C2H2"/>
    <property type="match status" value="3"/>
</dbReference>
<dbReference type="GO" id="GO:0005634">
    <property type="term" value="C:nucleus"/>
    <property type="evidence" value="ECO:0007669"/>
    <property type="project" value="UniProtKB-SubCell"/>
</dbReference>
<feature type="region of interest" description="Disordered" evidence="8">
    <location>
        <begin position="115"/>
        <end position="171"/>
    </location>
</feature>
<dbReference type="VEuPathDB" id="FungiDB:SCHCODRAFT_02579942"/>
<evidence type="ECO:0000256" key="6">
    <source>
        <dbReference type="ARBA" id="ARBA00023242"/>
    </source>
</evidence>
<dbReference type="GO" id="GO:0000981">
    <property type="term" value="F:DNA-binding transcription factor activity, RNA polymerase II-specific"/>
    <property type="evidence" value="ECO:0007669"/>
    <property type="project" value="TreeGrafter"/>
</dbReference>
<dbReference type="InterPro" id="IPR036236">
    <property type="entry name" value="Znf_C2H2_sf"/>
</dbReference>
<dbReference type="GO" id="GO:0008270">
    <property type="term" value="F:zinc ion binding"/>
    <property type="evidence" value="ECO:0007669"/>
    <property type="project" value="UniProtKB-KW"/>
</dbReference>
<proteinExistence type="predicted"/>
<dbReference type="Proteomes" id="UP000007431">
    <property type="component" value="Unassembled WGS sequence"/>
</dbReference>
<dbReference type="SUPFAM" id="SSF57667">
    <property type="entry name" value="beta-beta-alpha zinc fingers"/>
    <property type="match status" value="1"/>
</dbReference>
<dbReference type="PANTHER" id="PTHR24394">
    <property type="entry name" value="ZINC FINGER PROTEIN"/>
    <property type="match status" value="1"/>
</dbReference>
<sequence>MAPIRTSKAAKKKECYSHESLPGFVNNICEGCGVRVLDRHNQKMHKIGHLSDNLWWADAVKRPYRCTYCGMGFSQSNGCRRHEAAFHDASLKKPCPDCDKAFACLGGLLRHRRKKHNYETPNPRGPREEPYEMASSTGPSKENTSNDSNDDKQAPTSATPQTEISPLHRTREWVNRLPTANRFDENVPSVDSHNQPYDPSVEYVGASGHPVSNELVAATFDMTPSTLGYDYSDFATPIDTNFADPQALASPFGPAFDDTPWPAEDTLHLPVSMSEPPSEYAPAQDWFPPIENYDFHSVSTSRLSSPLEVTSLPPVADFAQEHCAPAAFDQPAFDEYGWLADATTWSPDETNNASPNAFDFDYGNWHHEQPAMPGTSRRPR</sequence>
<evidence type="ECO:0000256" key="8">
    <source>
        <dbReference type="SAM" id="MobiDB-lite"/>
    </source>
</evidence>
<accession>D8Q6L1</accession>
<dbReference type="Gene3D" id="3.30.160.60">
    <property type="entry name" value="Classic Zinc Finger"/>
    <property type="match status" value="1"/>
</dbReference>
<keyword evidence="5" id="KW-0862">Zinc</keyword>
<evidence type="ECO:0000313" key="10">
    <source>
        <dbReference type="EMBL" id="EFI96656.1"/>
    </source>
</evidence>
<feature type="compositionally biased region" description="Polar residues" evidence="8">
    <location>
        <begin position="154"/>
        <end position="164"/>
    </location>
</feature>
<dbReference type="RefSeq" id="XP_003031559.1">
    <property type="nucleotide sequence ID" value="XM_003031513.1"/>
</dbReference>
<keyword evidence="4 7" id="KW-0863">Zinc-finger</keyword>
<dbReference type="KEGG" id="scm:SCHCO_02579942"/>
<protein>
    <recommendedName>
        <fullName evidence="9">C2H2-type domain-containing protein</fullName>
    </recommendedName>
</protein>
<dbReference type="InParanoid" id="D8Q6L1"/>
<dbReference type="PROSITE" id="PS50157">
    <property type="entry name" value="ZINC_FINGER_C2H2_2"/>
    <property type="match status" value="2"/>
</dbReference>
<evidence type="ECO:0000256" key="1">
    <source>
        <dbReference type="ARBA" id="ARBA00004123"/>
    </source>
</evidence>
<comment type="subcellular location">
    <subcellularLocation>
        <location evidence="1">Nucleus</location>
    </subcellularLocation>
</comment>
<dbReference type="AlphaFoldDB" id="D8Q6L1"/>
<evidence type="ECO:0000256" key="5">
    <source>
        <dbReference type="ARBA" id="ARBA00022833"/>
    </source>
</evidence>
<organism evidence="11">
    <name type="scientific">Schizophyllum commune (strain H4-8 / FGSC 9210)</name>
    <name type="common">Split gill fungus</name>
    <dbReference type="NCBI Taxonomy" id="578458"/>
    <lineage>
        <taxon>Eukaryota</taxon>
        <taxon>Fungi</taxon>
        <taxon>Dikarya</taxon>
        <taxon>Basidiomycota</taxon>
        <taxon>Agaricomycotina</taxon>
        <taxon>Agaricomycetes</taxon>
        <taxon>Agaricomycetidae</taxon>
        <taxon>Agaricales</taxon>
        <taxon>Schizophyllaceae</taxon>
        <taxon>Schizophyllum</taxon>
    </lineage>
</organism>
<feature type="non-terminal residue" evidence="10">
    <location>
        <position position="380"/>
    </location>
</feature>
<evidence type="ECO:0000256" key="2">
    <source>
        <dbReference type="ARBA" id="ARBA00022723"/>
    </source>
</evidence>
<evidence type="ECO:0000259" key="9">
    <source>
        <dbReference type="PROSITE" id="PS50157"/>
    </source>
</evidence>
<reference evidence="10 11" key="1">
    <citation type="journal article" date="2010" name="Nat. Biotechnol.">
        <title>Genome sequence of the model mushroom Schizophyllum commune.</title>
        <authorList>
            <person name="Ohm R.A."/>
            <person name="de Jong J.F."/>
            <person name="Lugones L.G."/>
            <person name="Aerts A."/>
            <person name="Kothe E."/>
            <person name="Stajich J.E."/>
            <person name="de Vries R.P."/>
            <person name="Record E."/>
            <person name="Levasseur A."/>
            <person name="Baker S.E."/>
            <person name="Bartholomew K.A."/>
            <person name="Coutinho P.M."/>
            <person name="Erdmann S."/>
            <person name="Fowler T.J."/>
            <person name="Gathman A.C."/>
            <person name="Lombard V."/>
            <person name="Henrissat B."/>
            <person name="Knabe N."/>
            <person name="Kuees U."/>
            <person name="Lilly W.W."/>
            <person name="Lindquist E."/>
            <person name="Lucas S."/>
            <person name="Magnuson J.K."/>
            <person name="Piumi F."/>
            <person name="Raudaskoski M."/>
            <person name="Salamov A."/>
            <person name="Schmutz J."/>
            <person name="Schwarze F.W.M.R."/>
            <person name="vanKuyk P.A."/>
            <person name="Horton J.S."/>
            <person name="Grigoriev I.V."/>
            <person name="Woesten H.A.B."/>
        </authorList>
    </citation>
    <scope>NUCLEOTIDE SEQUENCE [LARGE SCALE GENOMIC DNA]</scope>
    <source>
        <strain evidence="11">H4-8 / FGSC 9210</strain>
    </source>
</reference>
<dbReference type="eggNOG" id="KOG1721">
    <property type="taxonomic scope" value="Eukaryota"/>
</dbReference>
<dbReference type="EMBL" id="GL377307">
    <property type="protein sequence ID" value="EFI96656.1"/>
    <property type="molecule type" value="Genomic_DNA"/>
</dbReference>
<keyword evidence="2" id="KW-0479">Metal-binding</keyword>
<feature type="compositionally biased region" description="Polar residues" evidence="8">
    <location>
        <begin position="134"/>
        <end position="147"/>
    </location>
</feature>
<dbReference type="GeneID" id="9587134"/>
<keyword evidence="11" id="KW-1185">Reference proteome</keyword>
<feature type="domain" description="C2H2-type" evidence="9">
    <location>
        <begin position="93"/>
        <end position="121"/>
    </location>
</feature>
<dbReference type="InterPro" id="IPR013087">
    <property type="entry name" value="Znf_C2H2_type"/>
</dbReference>
<evidence type="ECO:0000256" key="7">
    <source>
        <dbReference type="PROSITE-ProRule" id="PRU00042"/>
    </source>
</evidence>
<evidence type="ECO:0000256" key="3">
    <source>
        <dbReference type="ARBA" id="ARBA00022737"/>
    </source>
</evidence>
<evidence type="ECO:0000256" key="4">
    <source>
        <dbReference type="ARBA" id="ARBA00022771"/>
    </source>
</evidence>
<feature type="region of interest" description="Disordered" evidence="8">
    <location>
        <begin position="347"/>
        <end position="380"/>
    </location>
</feature>
<evidence type="ECO:0000313" key="11">
    <source>
        <dbReference type="Proteomes" id="UP000007431"/>
    </source>
</evidence>
<feature type="domain" description="C2H2-type" evidence="9">
    <location>
        <begin position="64"/>
        <end position="92"/>
    </location>
</feature>
<gene>
    <name evidence="10" type="ORF">SCHCODRAFT_110199</name>
</gene>
<dbReference type="OrthoDB" id="654211at2759"/>
<name>D8Q6L1_SCHCM</name>
<dbReference type="PROSITE" id="PS00028">
    <property type="entry name" value="ZINC_FINGER_C2H2_1"/>
    <property type="match status" value="2"/>
</dbReference>
<dbReference type="HOGENOM" id="CLU_727918_0_0_1"/>
<keyword evidence="3" id="KW-0677">Repeat</keyword>
<keyword evidence="6" id="KW-0539">Nucleus</keyword>